<evidence type="ECO:0000313" key="2">
    <source>
        <dbReference type="Proteomes" id="UP000245320"/>
    </source>
</evidence>
<dbReference type="InParanoid" id="A0A6J3S213"/>
<dbReference type="AlphaFoldDB" id="A0A6J3S213"/>
<dbReference type="OrthoDB" id="10506090at2759"/>
<accession>A0A6J3S213</accession>
<dbReference type="RefSeq" id="XP_033720539.1">
    <property type="nucleotide sequence ID" value="XM_033864648.1"/>
</dbReference>
<sequence>MPPECPQRSQVGGLAQAGEETQNPLGLDDCPPAVPALLRAAPKGRGSWISQAHLHLTAPLEAKHSAEALGSGREQDQNLRPAAKAQRRNPAAKRKQTATARLPEVKSSTGFEWPGTKPRVSRRSACNRNRITTRAGQTCSLTRETRPPVSLSVELSGWSQAEGLCGQAISSHDSSSNMNWVLRACRSSGTKSVLHRYLWKSNQAQLQAYSSSQS</sequence>
<feature type="region of interest" description="Disordered" evidence="1">
    <location>
        <begin position="67"/>
        <end position="123"/>
    </location>
</feature>
<reference evidence="3" key="1">
    <citation type="submission" date="2025-08" db="UniProtKB">
        <authorList>
            <consortium name="RefSeq"/>
        </authorList>
    </citation>
    <scope>IDENTIFICATION</scope>
    <source>
        <tissue evidence="3">Spleen</tissue>
    </source>
</reference>
<proteinExistence type="predicted"/>
<feature type="compositionally biased region" description="Basic residues" evidence="1">
    <location>
        <begin position="85"/>
        <end position="96"/>
    </location>
</feature>
<keyword evidence="2" id="KW-1185">Reference proteome</keyword>
<evidence type="ECO:0000256" key="1">
    <source>
        <dbReference type="SAM" id="MobiDB-lite"/>
    </source>
</evidence>
<dbReference type="Proteomes" id="UP000245320">
    <property type="component" value="Chromosome 10"/>
</dbReference>
<feature type="region of interest" description="Disordered" evidence="1">
    <location>
        <begin position="1"/>
        <end position="31"/>
    </location>
</feature>
<gene>
    <name evidence="3" type="primary">LOC109547758</name>
</gene>
<organism evidence="2 3">
    <name type="scientific">Tursiops truncatus</name>
    <name type="common">Atlantic bottle-nosed dolphin</name>
    <name type="synonym">Delphinus truncatus</name>
    <dbReference type="NCBI Taxonomy" id="9739"/>
    <lineage>
        <taxon>Eukaryota</taxon>
        <taxon>Metazoa</taxon>
        <taxon>Chordata</taxon>
        <taxon>Craniata</taxon>
        <taxon>Vertebrata</taxon>
        <taxon>Euteleostomi</taxon>
        <taxon>Mammalia</taxon>
        <taxon>Eutheria</taxon>
        <taxon>Laurasiatheria</taxon>
        <taxon>Artiodactyla</taxon>
        <taxon>Whippomorpha</taxon>
        <taxon>Cetacea</taxon>
        <taxon>Odontoceti</taxon>
        <taxon>Delphinidae</taxon>
        <taxon>Tursiops</taxon>
    </lineage>
</organism>
<protein>
    <submittedName>
        <fullName evidence="3">Uncharacterized protein LOC109547758</fullName>
    </submittedName>
</protein>
<evidence type="ECO:0000313" key="3">
    <source>
        <dbReference type="RefSeq" id="XP_033720539.1"/>
    </source>
</evidence>
<name>A0A6J3S213_TURTR</name>